<keyword evidence="3 4" id="KW-0472">Membrane</keyword>
<name>A0AAX2J5X7_KINKI</name>
<evidence type="ECO:0000256" key="2">
    <source>
        <dbReference type="ARBA" id="ARBA00022645"/>
    </source>
</evidence>
<dbReference type="Gene3D" id="3.30.450.330">
    <property type="match status" value="1"/>
</dbReference>
<dbReference type="GO" id="GO:0004180">
    <property type="term" value="F:carboxypeptidase activity"/>
    <property type="evidence" value="ECO:0007669"/>
    <property type="project" value="UniProtKB-KW"/>
</dbReference>
<dbReference type="InterPro" id="IPR012338">
    <property type="entry name" value="Beta-lactam/transpept-like"/>
</dbReference>
<organism evidence="7 8">
    <name type="scientific">Kingella kingae</name>
    <dbReference type="NCBI Taxonomy" id="504"/>
    <lineage>
        <taxon>Bacteria</taxon>
        <taxon>Pseudomonadati</taxon>
        <taxon>Pseudomonadota</taxon>
        <taxon>Betaproteobacteria</taxon>
        <taxon>Neisseriales</taxon>
        <taxon>Neisseriaceae</taxon>
        <taxon>Kingella</taxon>
    </lineage>
</organism>
<evidence type="ECO:0000259" key="6">
    <source>
        <dbReference type="Pfam" id="PF03717"/>
    </source>
</evidence>
<evidence type="ECO:0000256" key="3">
    <source>
        <dbReference type="ARBA" id="ARBA00023136"/>
    </source>
</evidence>
<dbReference type="Gene3D" id="3.90.1310.10">
    <property type="entry name" value="Penicillin-binding protein 2a (Domain 2)"/>
    <property type="match status" value="1"/>
</dbReference>
<dbReference type="EMBL" id="LS483426">
    <property type="protein sequence ID" value="SQH25707.1"/>
    <property type="molecule type" value="Genomic_DNA"/>
</dbReference>
<dbReference type="GO" id="GO:0008658">
    <property type="term" value="F:penicillin binding"/>
    <property type="evidence" value="ECO:0007669"/>
    <property type="project" value="InterPro"/>
</dbReference>
<dbReference type="PANTHER" id="PTHR30627:SF1">
    <property type="entry name" value="PEPTIDOGLYCAN D,D-TRANSPEPTIDASE FTSI"/>
    <property type="match status" value="1"/>
</dbReference>
<keyword evidence="4" id="KW-1133">Transmembrane helix</keyword>
<dbReference type="AlphaFoldDB" id="A0AAX2J5X7"/>
<protein>
    <submittedName>
        <fullName evidence="7">Penicillin-binding protein 2</fullName>
    </submittedName>
</protein>
<dbReference type="Proteomes" id="UP000248598">
    <property type="component" value="Chromosome 1"/>
</dbReference>
<dbReference type="InterPro" id="IPR005311">
    <property type="entry name" value="PBP_dimer"/>
</dbReference>
<evidence type="ECO:0000256" key="1">
    <source>
        <dbReference type="ARBA" id="ARBA00004370"/>
    </source>
</evidence>
<dbReference type="GO" id="GO:0071555">
    <property type="term" value="P:cell wall organization"/>
    <property type="evidence" value="ECO:0007669"/>
    <property type="project" value="TreeGrafter"/>
</dbReference>
<feature type="transmembrane region" description="Helical" evidence="4">
    <location>
        <begin position="28"/>
        <end position="48"/>
    </location>
</feature>
<comment type="subcellular location">
    <subcellularLocation>
        <location evidence="1">Membrane</location>
    </subcellularLocation>
</comment>
<feature type="domain" description="Penicillin-binding protein dimerisation" evidence="6">
    <location>
        <begin position="71"/>
        <end position="230"/>
    </location>
</feature>
<dbReference type="PANTHER" id="PTHR30627">
    <property type="entry name" value="PEPTIDOGLYCAN D,D-TRANSPEPTIDASE"/>
    <property type="match status" value="1"/>
</dbReference>
<keyword evidence="2" id="KW-0378">Hydrolase</keyword>
<keyword evidence="2" id="KW-0645">Protease</keyword>
<dbReference type="SUPFAM" id="SSF56601">
    <property type="entry name" value="beta-lactamase/transpeptidase-like"/>
    <property type="match status" value="1"/>
</dbReference>
<reference evidence="7 8" key="1">
    <citation type="submission" date="2018-06" db="EMBL/GenBank/DDBJ databases">
        <authorList>
            <consortium name="Pathogen Informatics"/>
            <person name="Doyle S."/>
        </authorList>
    </citation>
    <scope>NUCLEOTIDE SEQUENCE [LARGE SCALE GENOMIC DNA]</scope>
    <source>
        <strain evidence="7 8">NCTC10529</strain>
    </source>
</reference>
<gene>
    <name evidence="7" type="primary">penA_1</name>
    <name evidence="7" type="ORF">NCTC10529_01920</name>
</gene>
<dbReference type="Pfam" id="PF00905">
    <property type="entry name" value="Transpeptidase"/>
    <property type="match status" value="1"/>
</dbReference>
<dbReference type="Gene3D" id="3.40.710.10">
    <property type="entry name" value="DD-peptidase/beta-lactamase superfamily"/>
    <property type="match status" value="1"/>
</dbReference>
<dbReference type="InterPro" id="IPR001460">
    <property type="entry name" value="PCN-bd_Tpept"/>
</dbReference>
<dbReference type="SUPFAM" id="SSF56519">
    <property type="entry name" value="Penicillin binding protein dimerisation domain"/>
    <property type="match status" value="1"/>
</dbReference>
<evidence type="ECO:0000313" key="7">
    <source>
        <dbReference type="EMBL" id="SQH25707.1"/>
    </source>
</evidence>
<keyword evidence="4" id="KW-0812">Transmembrane</keyword>
<dbReference type="Pfam" id="PF03717">
    <property type="entry name" value="PBP_dimer"/>
    <property type="match status" value="1"/>
</dbReference>
<sequence>MLIRNEHKPYMAQKEVKTPLVAQGGGRLSLLFCCIGGVFATLLGYSFLVQSKYHDELNSSSEARVVRSIREPALRGVITDRNGTLLAVSRYMKVATFNPKAIYEPKRKGDAVNWNVISDQQFAQLADLLKLPEAEVRTKLKDTTSQYVQFKTELSLQEADKLKALRIPTLRFEERSERTYPTGNLFSHIVGFANSNGKGLEGLEFSQNEQLTGSDGKQIVLRDRHQNVVELIDSPENISAKSGQTITLSLDEPMQRLAREQLQAALTQFNAKAGGAVVLDAQTGEVLAMSSLPDYDANFYEQYPEENRRNFAVGAILEPGSVMKPFVVAKALDDGKITRDTWFNTESYQVANKMIRDSHAYKSLNTEGILQKSSNVGVSKIASMYENQDLYDYFSSVGLGRKTQSGVVGEQVSPLKAALQWSRLDKAVMSYGYSITANLLQLAQGYTIFTTDGHLMPATIFKQAHTPKGEPVLKPETARLMREMMISVTQKGGTGQAGAVAGYDVAGKTGTARKVVNGRYEGKYRSSFVGFAPAKNPRLIVAVTIDEPSGSYYGGTVAGPVFRGIMAGGLKLMGVKPTYAPAEATTQTAKR</sequence>
<dbReference type="GO" id="GO:0005886">
    <property type="term" value="C:plasma membrane"/>
    <property type="evidence" value="ECO:0007669"/>
    <property type="project" value="TreeGrafter"/>
</dbReference>
<dbReference type="InterPro" id="IPR036138">
    <property type="entry name" value="PBP_dimer_sf"/>
</dbReference>
<proteinExistence type="predicted"/>
<keyword evidence="2" id="KW-0121">Carboxypeptidase</keyword>
<evidence type="ECO:0000259" key="5">
    <source>
        <dbReference type="Pfam" id="PF00905"/>
    </source>
</evidence>
<dbReference type="InterPro" id="IPR050515">
    <property type="entry name" value="Beta-lactam/transpept"/>
</dbReference>
<evidence type="ECO:0000256" key="4">
    <source>
        <dbReference type="SAM" id="Phobius"/>
    </source>
</evidence>
<feature type="domain" description="Penicillin-binding protein transpeptidase" evidence="5">
    <location>
        <begin position="274"/>
        <end position="566"/>
    </location>
</feature>
<accession>A0AAX2J5X7</accession>
<evidence type="ECO:0000313" key="8">
    <source>
        <dbReference type="Proteomes" id="UP000248598"/>
    </source>
</evidence>